<evidence type="ECO:0000313" key="2">
    <source>
        <dbReference type="Proteomes" id="UP000008021"/>
    </source>
</evidence>
<dbReference type="Gramene" id="OMERI04G01630.1">
    <property type="protein sequence ID" value="OMERI04G01630.1"/>
    <property type="gene ID" value="OMERI04G01630"/>
</dbReference>
<dbReference type="Gramene" id="OMERI04G01630.2">
    <property type="protein sequence ID" value="OMERI04G01630.2"/>
    <property type="gene ID" value="OMERI04G01630"/>
</dbReference>
<organism evidence="1">
    <name type="scientific">Oryza meridionalis</name>
    <dbReference type="NCBI Taxonomy" id="40149"/>
    <lineage>
        <taxon>Eukaryota</taxon>
        <taxon>Viridiplantae</taxon>
        <taxon>Streptophyta</taxon>
        <taxon>Embryophyta</taxon>
        <taxon>Tracheophyta</taxon>
        <taxon>Spermatophyta</taxon>
        <taxon>Magnoliopsida</taxon>
        <taxon>Liliopsida</taxon>
        <taxon>Poales</taxon>
        <taxon>Poaceae</taxon>
        <taxon>BOP clade</taxon>
        <taxon>Oryzoideae</taxon>
        <taxon>Oryzeae</taxon>
        <taxon>Oryzinae</taxon>
        <taxon>Oryza</taxon>
    </lineage>
</organism>
<proteinExistence type="predicted"/>
<protein>
    <submittedName>
        <fullName evidence="1">Uncharacterized protein</fullName>
    </submittedName>
</protein>
<name>A0A0E0DAF7_9ORYZ</name>
<evidence type="ECO:0000313" key="1">
    <source>
        <dbReference type="EnsemblPlants" id="OMERI04G01630.1"/>
    </source>
</evidence>
<accession>A0A0E0DAF7</accession>
<sequence length="101" mass="11506">MGDKKLTKLKVRGASDVEVKSVLRHDFKESVDQDNFKVKFEGGRAGTVDVGKLYERLKKMSSSVKIESVVPDDLTAKMDRYKEDLQNMKKQKEAVESNLQQ</sequence>
<dbReference type="Proteomes" id="UP000008021">
    <property type="component" value="Chromosome 4"/>
</dbReference>
<reference evidence="1" key="1">
    <citation type="submission" date="2015-04" db="UniProtKB">
        <authorList>
            <consortium name="EnsemblPlants"/>
        </authorList>
    </citation>
    <scope>IDENTIFICATION</scope>
</reference>
<dbReference type="HOGENOM" id="CLU_2296199_0_0_1"/>
<dbReference type="EnsemblPlants" id="OMERI04G01630.2">
    <property type="protein sequence ID" value="OMERI04G01630.2"/>
    <property type="gene ID" value="OMERI04G01630"/>
</dbReference>
<keyword evidence="2" id="KW-1185">Reference proteome</keyword>
<dbReference type="AlphaFoldDB" id="A0A0E0DAF7"/>
<dbReference type="EnsemblPlants" id="OMERI04G01630.1">
    <property type="protein sequence ID" value="OMERI04G01630.1"/>
    <property type="gene ID" value="OMERI04G01630"/>
</dbReference>
<reference evidence="1" key="2">
    <citation type="submission" date="2018-05" db="EMBL/GenBank/DDBJ databases">
        <title>OmerRS3 (Oryza meridionalis Reference Sequence Version 3).</title>
        <authorList>
            <person name="Zhang J."/>
            <person name="Kudrna D."/>
            <person name="Lee S."/>
            <person name="Talag J."/>
            <person name="Welchert J."/>
            <person name="Wing R.A."/>
        </authorList>
    </citation>
    <scope>NUCLEOTIDE SEQUENCE [LARGE SCALE GENOMIC DNA]</scope>
    <source>
        <strain evidence="1">OR44</strain>
    </source>
</reference>
<dbReference type="STRING" id="40149.A0A0E0DAF7"/>